<dbReference type="OrthoDB" id="9813247at2"/>
<keyword evidence="4" id="KW-0472">Membrane</keyword>
<dbReference type="GO" id="GO:0012505">
    <property type="term" value="C:endomembrane system"/>
    <property type="evidence" value="ECO:0007669"/>
    <property type="project" value="UniProtKB-SubCell"/>
</dbReference>
<evidence type="ECO:0000256" key="1">
    <source>
        <dbReference type="ARBA" id="ARBA00004127"/>
    </source>
</evidence>
<organism evidence="6 7">
    <name type="scientific">Luteimonas marina</name>
    <dbReference type="NCBI Taxonomy" id="488485"/>
    <lineage>
        <taxon>Bacteria</taxon>
        <taxon>Pseudomonadati</taxon>
        <taxon>Pseudomonadota</taxon>
        <taxon>Gammaproteobacteria</taxon>
        <taxon>Lysobacterales</taxon>
        <taxon>Lysobacteraceae</taxon>
        <taxon>Luteimonas</taxon>
    </lineage>
</organism>
<evidence type="ECO:0000256" key="3">
    <source>
        <dbReference type="ARBA" id="ARBA00022989"/>
    </source>
</evidence>
<dbReference type="Proteomes" id="UP000319980">
    <property type="component" value="Unassembled WGS sequence"/>
</dbReference>
<dbReference type="AlphaFoldDB" id="A0A5C5U1B5"/>
<evidence type="ECO:0000256" key="4">
    <source>
        <dbReference type="ARBA" id="ARBA00023136"/>
    </source>
</evidence>
<dbReference type="Pfam" id="PF06803">
    <property type="entry name" value="DUF1232"/>
    <property type="match status" value="1"/>
</dbReference>
<sequence length="205" mass="23357">MSLSLTIDLNDQDLEHFTSALKAAHKAAADKSQEEIIQAAASLLEGAQKVEMPDFIRGRLERLDDMIAMVRDEGWHLDDEDKQHVLSALVYFADPKDVIPDHVEVLGFLDDAIMIELCVRELRHELDAYDDFCEFREREANKRGVEPSAVGRADWLDGRRDELVERMHARRERDGGGFGLGYGSSSGYGRASYSRAWRPSLFRFR</sequence>
<gene>
    <name evidence="6" type="ORF">FQY83_13295</name>
</gene>
<name>A0A5C5U1B5_9GAMM</name>
<comment type="caution">
    <text evidence="6">The sequence shown here is derived from an EMBL/GenBank/DDBJ whole genome shotgun (WGS) entry which is preliminary data.</text>
</comment>
<keyword evidence="2" id="KW-0812">Transmembrane</keyword>
<dbReference type="RefSeq" id="WP_146388441.1">
    <property type="nucleotide sequence ID" value="NZ_VOHK01000005.1"/>
</dbReference>
<accession>A0A5C5U1B5</accession>
<evidence type="ECO:0000313" key="7">
    <source>
        <dbReference type="Proteomes" id="UP000319980"/>
    </source>
</evidence>
<comment type="subcellular location">
    <subcellularLocation>
        <location evidence="1">Endomembrane system</location>
        <topology evidence="1">Multi-pass membrane protein</topology>
    </subcellularLocation>
</comment>
<keyword evidence="3" id="KW-1133">Transmembrane helix</keyword>
<evidence type="ECO:0000259" key="5">
    <source>
        <dbReference type="Pfam" id="PF06803"/>
    </source>
</evidence>
<evidence type="ECO:0000256" key="2">
    <source>
        <dbReference type="ARBA" id="ARBA00022692"/>
    </source>
</evidence>
<evidence type="ECO:0000313" key="6">
    <source>
        <dbReference type="EMBL" id="TWT19325.1"/>
    </source>
</evidence>
<feature type="domain" description="DUF1232" evidence="5">
    <location>
        <begin position="85"/>
        <end position="115"/>
    </location>
</feature>
<keyword evidence="7" id="KW-1185">Reference proteome</keyword>
<reference evidence="6 7" key="1">
    <citation type="journal article" date="2008" name="Int. J. Syst. Evol. Microbiol.">
        <title>Luteimonas marina sp. nov., isolated from seawater.</title>
        <authorList>
            <person name="Baik K.S."/>
            <person name="Park S.C."/>
            <person name="Kim M.S."/>
            <person name="Kim E.M."/>
            <person name="Park C."/>
            <person name="Chun J."/>
            <person name="Seong C.N."/>
        </authorList>
    </citation>
    <scope>NUCLEOTIDE SEQUENCE [LARGE SCALE GENOMIC DNA]</scope>
    <source>
        <strain evidence="6 7">FR1330</strain>
    </source>
</reference>
<proteinExistence type="predicted"/>
<dbReference type="EMBL" id="VOHK01000005">
    <property type="protein sequence ID" value="TWT19325.1"/>
    <property type="molecule type" value="Genomic_DNA"/>
</dbReference>
<dbReference type="InterPro" id="IPR010652">
    <property type="entry name" value="DUF1232"/>
</dbReference>
<protein>
    <submittedName>
        <fullName evidence="6">DUF1232 domain-containing protein</fullName>
    </submittedName>
</protein>